<dbReference type="Proteomes" id="UP000319908">
    <property type="component" value="Unassembled WGS sequence"/>
</dbReference>
<comment type="caution">
    <text evidence="1">The sequence shown here is derived from an EMBL/GenBank/DDBJ whole genome shotgun (WGS) entry which is preliminary data.</text>
</comment>
<dbReference type="AlphaFoldDB" id="A0A5C6C169"/>
<name>A0A5C6C169_9BACT</name>
<dbReference type="EMBL" id="SJPU01000002">
    <property type="protein sequence ID" value="TWU16934.1"/>
    <property type="molecule type" value="Genomic_DNA"/>
</dbReference>
<protein>
    <submittedName>
        <fullName evidence="1">Uncharacterized protein</fullName>
    </submittedName>
</protein>
<dbReference type="RefSeq" id="WP_302119633.1">
    <property type="nucleotide sequence ID" value="NZ_SJPU01000002.1"/>
</dbReference>
<organism evidence="1 2">
    <name type="scientific">Allorhodopirellula heiligendammensis</name>
    <dbReference type="NCBI Taxonomy" id="2714739"/>
    <lineage>
        <taxon>Bacteria</taxon>
        <taxon>Pseudomonadati</taxon>
        <taxon>Planctomycetota</taxon>
        <taxon>Planctomycetia</taxon>
        <taxon>Pirellulales</taxon>
        <taxon>Pirellulaceae</taxon>
        <taxon>Allorhodopirellula</taxon>
    </lineage>
</organism>
<evidence type="ECO:0000313" key="2">
    <source>
        <dbReference type="Proteomes" id="UP000319908"/>
    </source>
</evidence>
<sequence length="120" mass="13566">MASLSREEKTAKRTGGFGLQFRDASKRKRSIWLGDVTEAKAEDTKVHLEHLLEQTKKGRPPEKATADWLAGIDVDLRNKLATCGLVESVETRVARVLTIAQWIDEYVAERKDVKQSTRET</sequence>
<reference evidence="1 2" key="1">
    <citation type="journal article" date="2020" name="Antonie Van Leeuwenhoek">
        <title>Rhodopirellula heiligendammensis sp. nov., Rhodopirellula pilleata sp. nov., and Rhodopirellula solitaria sp. nov. isolated from natural or artificial marine surfaces in Northern Germany and California, USA, and emended description of the genus Rhodopirellula.</title>
        <authorList>
            <person name="Kallscheuer N."/>
            <person name="Wiegand S."/>
            <person name="Jogler M."/>
            <person name="Boedeker C."/>
            <person name="Peeters S.H."/>
            <person name="Rast P."/>
            <person name="Heuer A."/>
            <person name="Jetten M.S.M."/>
            <person name="Rohde M."/>
            <person name="Jogler C."/>
        </authorList>
    </citation>
    <scope>NUCLEOTIDE SEQUENCE [LARGE SCALE GENOMIC DNA]</scope>
    <source>
        <strain evidence="1 2">Poly21</strain>
    </source>
</reference>
<gene>
    <name evidence="1" type="ORF">Poly21_41430</name>
</gene>
<evidence type="ECO:0000313" key="1">
    <source>
        <dbReference type="EMBL" id="TWU16934.1"/>
    </source>
</evidence>
<keyword evidence="2" id="KW-1185">Reference proteome</keyword>
<proteinExistence type="predicted"/>
<accession>A0A5C6C169</accession>